<dbReference type="PANTHER" id="PTHR30093">
    <property type="entry name" value="GENERAL SECRETION PATHWAY PROTEIN G"/>
    <property type="match status" value="1"/>
</dbReference>
<dbReference type="NCBIfam" id="TIGR02532">
    <property type="entry name" value="IV_pilin_GFxxxE"/>
    <property type="match status" value="1"/>
</dbReference>
<accession>B9XHL2</accession>
<keyword evidence="1" id="KW-0812">Transmembrane</keyword>
<organism evidence="2 3">
    <name type="scientific">Pedosphaera parvula (strain Ellin514)</name>
    <dbReference type="NCBI Taxonomy" id="320771"/>
    <lineage>
        <taxon>Bacteria</taxon>
        <taxon>Pseudomonadati</taxon>
        <taxon>Verrucomicrobiota</taxon>
        <taxon>Pedosphaerae</taxon>
        <taxon>Pedosphaerales</taxon>
        <taxon>Pedosphaeraceae</taxon>
        <taxon>Pedosphaera</taxon>
    </lineage>
</organism>
<dbReference type="PANTHER" id="PTHR30093:SF2">
    <property type="entry name" value="TYPE II SECRETION SYSTEM PROTEIN H"/>
    <property type="match status" value="1"/>
</dbReference>
<name>B9XHL2_PEDPL</name>
<gene>
    <name evidence="2" type="ORF">Cflav_PD6180</name>
</gene>
<dbReference type="STRING" id="320771.Cflav_PD6180"/>
<evidence type="ECO:0000256" key="1">
    <source>
        <dbReference type="SAM" id="Phobius"/>
    </source>
</evidence>
<sequence>MNTPDGQSKPSLAVMQLQRKVTAFTLIELLVVIAIIAILAGLLLPALSKAKERAQSIACMNNKKQLGLAWMMYAGDNNERLVLNQDWPQLGSPSVPSWAYGNLTWNANPQNTNTLNLTDEANALLGTYTAKAVKIYRCPTDNYLSPPQRSAGFEQRSRSVAMNGAVGGGSKYTGFPFSASYWWATKSSDLVVPGPSESWVFTDEHPDSIDDPILYTDAGATNGTGQFTELPSGNHNKACGMAFADGHAEIHKWKTSETLRPVTYTLVQQVNVTANADLAWLAAHTPSQK</sequence>
<evidence type="ECO:0000313" key="2">
    <source>
        <dbReference type="EMBL" id="EEF60590.1"/>
    </source>
</evidence>
<dbReference type="InterPro" id="IPR012902">
    <property type="entry name" value="N_methyl_site"/>
</dbReference>
<dbReference type="Pfam" id="PF07963">
    <property type="entry name" value="N_methyl"/>
    <property type="match status" value="1"/>
</dbReference>
<dbReference type="Proteomes" id="UP000003688">
    <property type="component" value="Unassembled WGS sequence"/>
</dbReference>
<feature type="transmembrane region" description="Helical" evidence="1">
    <location>
        <begin position="21"/>
        <end position="47"/>
    </location>
</feature>
<dbReference type="AlphaFoldDB" id="B9XHL2"/>
<comment type="caution">
    <text evidence="2">The sequence shown here is derived from an EMBL/GenBank/DDBJ whole genome shotgun (WGS) entry which is preliminary data.</text>
</comment>
<evidence type="ECO:0000313" key="3">
    <source>
        <dbReference type="Proteomes" id="UP000003688"/>
    </source>
</evidence>
<keyword evidence="1" id="KW-0472">Membrane</keyword>
<proteinExistence type="predicted"/>
<dbReference type="Gene3D" id="3.30.700.10">
    <property type="entry name" value="Glycoprotein, Type 4 Pilin"/>
    <property type="match status" value="1"/>
</dbReference>
<dbReference type="EMBL" id="ABOX02000015">
    <property type="protein sequence ID" value="EEF60590.1"/>
    <property type="molecule type" value="Genomic_DNA"/>
</dbReference>
<keyword evidence="3" id="KW-1185">Reference proteome</keyword>
<evidence type="ECO:0008006" key="4">
    <source>
        <dbReference type="Google" id="ProtNLM"/>
    </source>
</evidence>
<reference evidence="2 3" key="1">
    <citation type="journal article" date="2011" name="J. Bacteriol.">
        <title>Genome sequence of 'Pedosphaera parvula' Ellin514, an aerobic Verrucomicrobial isolate from pasture soil.</title>
        <authorList>
            <person name="Kant R."/>
            <person name="van Passel M.W."/>
            <person name="Sangwan P."/>
            <person name="Palva A."/>
            <person name="Lucas S."/>
            <person name="Copeland A."/>
            <person name="Lapidus A."/>
            <person name="Glavina Del Rio T."/>
            <person name="Dalin E."/>
            <person name="Tice H."/>
            <person name="Bruce D."/>
            <person name="Goodwin L."/>
            <person name="Pitluck S."/>
            <person name="Chertkov O."/>
            <person name="Larimer F.W."/>
            <person name="Land M.L."/>
            <person name="Hauser L."/>
            <person name="Brettin T.S."/>
            <person name="Detter J.C."/>
            <person name="Han S."/>
            <person name="de Vos W.M."/>
            <person name="Janssen P.H."/>
            <person name="Smidt H."/>
        </authorList>
    </citation>
    <scope>NUCLEOTIDE SEQUENCE [LARGE SCALE GENOMIC DNA]</scope>
    <source>
        <strain evidence="2 3">Ellin514</strain>
    </source>
</reference>
<keyword evidence="1" id="KW-1133">Transmembrane helix</keyword>
<dbReference type="SUPFAM" id="SSF54523">
    <property type="entry name" value="Pili subunits"/>
    <property type="match status" value="1"/>
</dbReference>
<protein>
    <recommendedName>
        <fullName evidence="4">Type II secretory pathway pseudopilin PulG-like protein</fullName>
    </recommendedName>
</protein>
<dbReference type="RefSeq" id="WP_007415306.1">
    <property type="nucleotide sequence ID" value="NZ_ABOX02000015.1"/>
</dbReference>
<dbReference type="InterPro" id="IPR045584">
    <property type="entry name" value="Pilin-like"/>
</dbReference>